<dbReference type="EMBL" id="NBTZ01000083">
    <property type="protein sequence ID" value="OTP72826.1"/>
    <property type="molecule type" value="Genomic_DNA"/>
</dbReference>
<keyword evidence="1 2" id="KW-0597">Phosphoprotein</keyword>
<dbReference type="Gene3D" id="3.40.50.2300">
    <property type="match status" value="1"/>
</dbReference>
<dbReference type="Proteomes" id="UP000195221">
    <property type="component" value="Unassembled WGS sequence"/>
</dbReference>
<reference evidence="4 5" key="1">
    <citation type="submission" date="2017-03" db="EMBL/GenBank/DDBJ databases">
        <title>Genome analysis of strain PAMC 26577.</title>
        <authorList>
            <person name="Oh H.-M."/>
            <person name="Yang J.-A."/>
        </authorList>
    </citation>
    <scope>NUCLEOTIDE SEQUENCE [LARGE SCALE GENOMIC DNA]</scope>
    <source>
        <strain evidence="4 5">PAMC 26577</strain>
    </source>
</reference>
<proteinExistence type="predicted"/>
<dbReference type="AlphaFoldDB" id="A0A242MNC7"/>
<dbReference type="Pfam" id="PF00072">
    <property type="entry name" value="Response_reg"/>
    <property type="match status" value="1"/>
</dbReference>
<dbReference type="PROSITE" id="PS50110">
    <property type="entry name" value="RESPONSE_REGULATORY"/>
    <property type="match status" value="1"/>
</dbReference>
<organism evidence="4 5">
    <name type="scientific">Caballeronia sordidicola</name>
    <name type="common">Burkholderia sordidicola</name>
    <dbReference type="NCBI Taxonomy" id="196367"/>
    <lineage>
        <taxon>Bacteria</taxon>
        <taxon>Pseudomonadati</taxon>
        <taxon>Pseudomonadota</taxon>
        <taxon>Betaproteobacteria</taxon>
        <taxon>Burkholderiales</taxon>
        <taxon>Burkholderiaceae</taxon>
        <taxon>Caballeronia</taxon>
    </lineage>
</organism>
<gene>
    <name evidence="4" type="ORF">PAMC26577_19685</name>
</gene>
<feature type="modified residue" description="4-aspartylphosphate" evidence="2">
    <location>
        <position position="74"/>
    </location>
</feature>
<evidence type="ECO:0000256" key="1">
    <source>
        <dbReference type="ARBA" id="ARBA00022553"/>
    </source>
</evidence>
<evidence type="ECO:0000259" key="3">
    <source>
        <dbReference type="PROSITE" id="PS50110"/>
    </source>
</evidence>
<dbReference type="SUPFAM" id="SSF52172">
    <property type="entry name" value="CheY-like"/>
    <property type="match status" value="1"/>
</dbReference>
<dbReference type="SMART" id="SM00448">
    <property type="entry name" value="REC"/>
    <property type="match status" value="1"/>
</dbReference>
<evidence type="ECO:0000313" key="5">
    <source>
        <dbReference type="Proteomes" id="UP000195221"/>
    </source>
</evidence>
<sequence length="142" mass="15727">MNSKNRAECATWTARHVAVGEIQPRVLVVDDNANAAQALAAYLSFENVECRVAFGGVEAISMATHWLPHVIVMDISMPECNGFQVAFALRNDERTCGIAIIAFTALDESEVRRHLIDNEFDGYCQKGQPPTKLFGLVTNFMH</sequence>
<dbReference type="InterPro" id="IPR001789">
    <property type="entry name" value="Sig_transdc_resp-reg_receiver"/>
</dbReference>
<comment type="caution">
    <text evidence="4">The sequence shown here is derived from an EMBL/GenBank/DDBJ whole genome shotgun (WGS) entry which is preliminary data.</text>
</comment>
<feature type="domain" description="Response regulatory" evidence="3">
    <location>
        <begin position="25"/>
        <end position="141"/>
    </location>
</feature>
<name>A0A242MNC7_CABSO</name>
<evidence type="ECO:0000313" key="4">
    <source>
        <dbReference type="EMBL" id="OTP72826.1"/>
    </source>
</evidence>
<dbReference type="PANTHER" id="PTHR44591:SF3">
    <property type="entry name" value="RESPONSE REGULATORY DOMAIN-CONTAINING PROTEIN"/>
    <property type="match status" value="1"/>
</dbReference>
<evidence type="ECO:0000256" key="2">
    <source>
        <dbReference type="PROSITE-ProRule" id="PRU00169"/>
    </source>
</evidence>
<dbReference type="GO" id="GO:0000160">
    <property type="term" value="P:phosphorelay signal transduction system"/>
    <property type="evidence" value="ECO:0007669"/>
    <property type="project" value="InterPro"/>
</dbReference>
<protein>
    <submittedName>
        <fullName evidence="4">Response regulator receiver</fullName>
    </submittedName>
</protein>
<accession>A0A242MNC7</accession>
<dbReference type="PANTHER" id="PTHR44591">
    <property type="entry name" value="STRESS RESPONSE REGULATOR PROTEIN 1"/>
    <property type="match status" value="1"/>
</dbReference>
<dbReference type="InterPro" id="IPR050595">
    <property type="entry name" value="Bact_response_regulator"/>
</dbReference>
<dbReference type="RefSeq" id="WP_236873592.1">
    <property type="nucleotide sequence ID" value="NZ_NBTZ01000083.1"/>
</dbReference>
<dbReference type="InterPro" id="IPR011006">
    <property type="entry name" value="CheY-like_superfamily"/>
</dbReference>